<organism evidence="1 2">
    <name type="scientific">Necator americanus</name>
    <name type="common">Human hookworm</name>
    <dbReference type="NCBI Taxonomy" id="51031"/>
    <lineage>
        <taxon>Eukaryota</taxon>
        <taxon>Metazoa</taxon>
        <taxon>Ecdysozoa</taxon>
        <taxon>Nematoda</taxon>
        <taxon>Chromadorea</taxon>
        <taxon>Rhabditida</taxon>
        <taxon>Rhabditina</taxon>
        <taxon>Rhabditomorpha</taxon>
        <taxon>Strongyloidea</taxon>
        <taxon>Ancylostomatidae</taxon>
        <taxon>Bunostominae</taxon>
        <taxon>Necator</taxon>
    </lineage>
</organism>
<evidence type="ECO:0000313" key="2">
    <source>
        <dbReference type="Proteomes" id="UP001303046"/>
    </source>
</evidence>
<evidence type="ECO:0000313" key="1">
    <source>
        <dbReference type="EMBL" id="KAK6738761.1"/>
    </source>
</evidence>
<comment type="caution">
    <text evidence="1">The sequence shown here is derived from an EMBL/GenBank/DDBJ whole genome shotgun (WGS) entry which is preliminary data.</text>
</comment>
<sequence length="551" mass="61423">MPACSTTERRHKVHDSFNACGIMDFSFEKCTCSVGFFLDNAYRKVSNLDCFADARNKSLLILFRSIHAPTTIGSAIYAKFFASSSTSSIHRTGMICRSLIAFAVIIHQISSQNLVIVEGHRPSRVIKSQRRHNISKRANVHDSAKDVIYAPLDGQRVITKGIYYVNGRSKTEDEIYESVLLNGSDSTDGIDPFFVTRPPHRTTVAVKYNIHESTPQQSINSVDEVEEEIDGGEVEQENPRATTRYPLRLVTIPPRSTTALPPFKHVSRRIIQRKEDNISTTTTDSYASQGVRFPVESFQIPSNTLVPVTLNPNPNLSPPPPNPFLPIMPVRELNITYPFLPIGRSNPMPPYSPPMLISPAVPPFGNGNLIHRSSLRQGSYVRGREVPAIPLPSTPALVSGSAYVRTENEQYPYSDFLIDGGSRSETSAVAVAKPHVAKHIRPRSISGPYREHRDEQNSSEQLRLFARNHPNIVKSMTKKTFVKENLLILPKSYNVVGQIPTSSRARTTLTPNEKLDLCCRKRRVSPGCQAMCNFEALNDKTMQMHADSTGL</sequence>
<name>A0ABR1CNI7_NECAM</name>
<reference evidence="1 2" key="1">
    <citation type="submission" date="2023-08" db="EMBL/GenBank/DDBJ databases">
        <title>A Necator americanus chromosomal reference genome.</title>
        <authorList>
            <person name="Ilik V."/>
            <person name="Petrzelkova K.J."/>
            <person name="Pardy F."/>
            <person name="Fuh T."/>
            <person name="Niatou-Singa F.S."/>
            <person name="Gouil Q."/>
            <person name="Baker L."/>
            <person name="Ritchie M.E."/>
            <person name="Jex A.R."/>
            <person name="Gazzola D."/>
            <person name="Li H."/>
            <person name="Toshio Fujiwara R."/>
            <person name="Zhan B."/>
            <person name="Aroian R.V."/>
            <person name="Pafco B."/>
            <person name="Schwarz E.M."/>
        </authorList>
    </citation>
    <scope>NUCLEOTIDE SEQUENCE [LARGE SCALE GENOMIC DNA]</scope>
    <source>
        <strain evidence="1 2">Aroian</strain>
        <tissue evidence="1">Whole animal</tissue>
    </source>
</reference>
<dbReference type="Proteomes" id="UP001303046">
    <property type="component" value="Unassembled WGS sequence"/>
</dbReference>
<gene>
    <name evidence="1" type="primary">Necator_chrII.g8502</name>
    <name evidence="1" type="ORF">RB195_020708</name>
</gene>
<proteinExistence type="predicted"/>
<keyword evidence="2" id="KW-1185">Reference proteome</keyword>
<accession>A0ABR1CNI7</accession>
<protein>
    <submittedName>
        <fullName evidence="1">Uncharacterized protein</fullName>
    </submittedName>
</protein>
<dbReference type="EMBL" id="JAVFWL010000002">
    <property type="protein sequence ID" value="KAK6738761.1"/>
    <property type="molecule type" value="Genomic_DNA"/>
</dbReference>